<dbReference type="PATRIC" id="fig|47311.3.peg.747"/>
<keyword evidence="2" id="KW-1185">Reference proteome</keyword>
<evidence type="ECO:0000313" key="1">
    <source>
        <dbReference type="EMBL" id="KZX16630.1"/>
    </source>
</evidence>
<dbReference type="RefSeq" id="WP_281177928.1">
    <property type="nucleotide sequence ID" value="NZ_LWMW01000088.1"/>
</dbReference>
<comment type="caution">
    <text evidence="1">The sequence shown here is derived from an EMBL/GenBank/DDBJ whole genome shotgun (WGS) entry which is preliminary data.</text>
</comment>
<evidence type="ECO:0000313" key="2">
    <source>
        <dbReference type="Proteomes" id="UP000077275"/>
    </source>
</evidence>
<organism evidence="1 2">
    <name type="scientific">Methanobrevibacter cuticularis</name>
    <dbReference type="NCBI Taxonomy" id="47311"/>
    <lineage>
        <taxon>Archaea</taxon>
        <taxon>Methanobacteriati</taxon>
        <taxon>Methanobacteriota</taxon>
        <taxon>Methanomada group</taxon>
        <taxon>Methanobacteria</taxon>
        <taxon>Methanobacteriales</taxon>
        <taxon>Methanobacteriaceae</taxon>
        <taxon>Methanobrevibacter</taxon>
    </lineage>
</organism>
<accession>A0A166EGL0</accession>
<dbReference type="AlphaFoldDB" id="A0A166EGL0"/>
<protein>
    <submittedName>
        <fullName evidence="1">Uncharacterized protein</fullName>
    </submittedName>
</protein>
<dbReference type="Proteomes" id="UP000077275">
    <property type="component" value="Unassembled WGS sequence"/>
</dbReference>
<sequence length="41" mass="4707">MLDTIRKCVDSFRNGFSESIFGITHTDIVLQSHKELIKVVE</sequence>
<reference evidence="1 2" key="1">
    <citation type="submission" date="2016-04" db="EMBL/GenBank/DDBJ databases">
        <title>Genome sequence of Methanobrevibacter cuticularis DSM 11139.</title>
        <authorList>
            <person name="Poehlein A."/>
            <person name="Seedorf H."/>
            <person name="Daniel R."/>
        </authorList>
    </citation>
    <scope>NUCLEOTIDE SEQUENCE [LARGE SCALE GENOMIC DNA]</scope>
    <source>
        <strain evidence="1 2">DSM 11139</strain>
    </source>
</reference>
<proteinExistence type="predicted"/>
<dbReference type="EMBL" id="LWMW01000088">
    <property type="protein sequence ID" value="KZX16630.1"/>
    <property type="molecule type" value="Genomic_DNA"/>
</dbReference>
<gene>
    <name evidence="1" type="ORF">MBCUT_06680</name>
</gene>
<name>A0A166EGL0_9EURY</name>
<dbReference type="STRING" id="47311.MBCUT_06680"/>